<evidence type="ECO:0000313" key="7">
    <source>
        <dbReference type="Proteomes" id="UP001179280"/>
    </source>
</evidence>
<dbReference type="PIRSF" id="PIRSF039085">
    <property type="entry name" value="ABC_ATPase_HisP"/>
    <property type="match status" value="1"/>
</dbReference>
<dbReference type="GO" id="GO:0016787">
    <property type="term" value="F:hydrolase activity"/>
    <property type="evidence" value="ECO:0007669"/>
    <property type="project" value="UniProtKB-KW"/>
</dbReference>
<keyword evidence="2" id="KW-0813">Transport</keyword>
<comment type="similarity">
    <text evidence="1">Belongs to the ABC transporter superfamily.</text>
</comment>
<keyword evidence="7" id="KW-1185">Reference proteome</keyword>
<gene>
    <name evidence="6" type="ORF">JOC54_001993</name>
</gene>
<reference evidence="6" key="1">
    <citation type="submission" date="2021-01" db="EMBL/GenBank/DDBJ databases">
        <title>Genomic Encyclopedia of Type Strains, Phase IV (KMG-IV): sequencing the most valuable type-strain genomes for metagenomic binning, comparative biology and taxonomic classification.</title>
        <authorList>
            <person name="Goeker M."/>
        </authorList>
    </citation>
    <scope>NUCLEOTIDE SEQUENCE</scope>
    <source>
        <strain evidence="6">DSM 21943</strain>
    </source>
</reference>
<proteinExistence type="inferred from homology"/>
<dbReference type="InterPro" id="IPR003439">
    <property type="entry name" value="ABC_transporter-like_ATP-bd"/>
</dbReference>
<organism evidence="6 7">
    <name type="scientific">Shouchella xiaoxiensis</name>
    <dbReference type="NCBI Taxonomy" id="766895"/>
    <lineage>
        <taxon>Bacteria</taxon>
        <taxon>Bacillati</taxon>
        <taxon>Bacillota</taxon>
        <taxon>Bacilli</taxon>
        <taxon>Bacillales</taxon>
        <taxon>Bacillaceae</taxon>
        <taxon>Shouchella</taxon>
    </lineage>
</organism>
<keyword evidence="3" id="KW-0547">Nucleotide-binding</keyword>
<dbReference type="PROSITE" id="PS00211">
    <property type="entry name" value="ABC_TRANSPORTER_1"/>
    <property type="match status" value="1"/>
</dbReference>
<evidence type="ECO:0000256" key="2">
    <source>
        <dbReference type="ARBA" id="ARBA00022448"/>
    </source>
</evidence>
<evidence type="ECO:0000259" key="5">
    <source>
        <dbReference type="PROSITE" id="PS50893"/>
    </source>
</evidence>
<dbReference type="PANTHER" id="PTHR43166">
    <property type="entry name" value="AMINO ACID IMPORT ATP-BINDING PROTEIN"/>
    <property type="match status" value="1"/>
</dbReference>
<evidence type="ECO:0000256" key="4">
    <source>
        <dbReference type="ARBA" id="ARBA00022840"/>
    </source>
</evidence>
<dbReference type="Gene3D" id="3.40.50.300">
    <property type="entry name" value="P-loop containing nucleotide triphosphate hydrolases"/>
    <property type="match status" value="1"/>
</dbReference>
<accession>A0ABS2SW90</accession>
<dbReference type="PANTHER" id="PTHR43166:SF4">
    <property type="entry name" value="PHOSPHONATES IMPORT ATP-BINDING PROTEIN PHNC"/>
    <property type="match status" value="1"/>
</dbReference>
<dbReference type="InterPro" id="IPR027417">
    <property type="entry name" value="P-loop_NTPase"/>
</dbReference>
<dbReference type="InterPro" id="IPR030679">
    <property type="entry name" value="ABC_ATPase_HisP-typ"/>
</dbReference>
<keyword evidence="6" id="KW-0378">Hydrolase</keyword>
<dbReference type="Pfam" id="PF00005">
    <property type="entry name" value="ABC_tran"/>
    <property type="match status" value="1"/>
</dbReference>
<sequence>MNQLAKTDQSQWMITCEGLNKYFGELHVLKDVSIKVKQGEVLCILGPSGSGKSTFIRTLNGIESINSGTITVDQKKLTHKQKDIDAIRKETGMVFQQFNLFPHMTIKQNIMLSPAVVRKWSKVKAEQKAESLLKRVGIYEQANKFPSQLSGGQQQRVAIARALAMEPKVMLFDEPTSALDPEMIKEVLTVIKELAQTGITMLVVTHEMNFAREVADRVVLFDEGCIVEMGTPENLFERPQHERTKLFLSKIL</sequence>
<dbReference type="GO" id="GO:0005524">
    <property type="term" value="F:ATP binding"/>
    <property type="evidence" value="ECO:0007669"/>
    <property type="project" value="UniProtKB-KW"/>
</dbReference>
<evidence type="ECO:0000256" key="1">
    <source>
        <dbReference type="ARBA" id="ARBA00005417"/>
    </source>
</evidence>
<dbReference type="EC" id="3.6.3.-" evidence="6"/>
<dbReference type="PROSITE" id="PS50893">
    <property type="entry name" value="ABC_TRANSPORTER_2"/>
    <property type="match status" value="1"/>
</dbReference>
<protein>
    <submittedName>
        <fullName evidence="6">General L-amino acid transport system ATP-binding protein</fullName>
        <ecNumber evidence="6">3.6.3.-</ecNumber>
    </submittedName>
</protein>
<dbReference type="InterPro" id="IPR017871">
    <property type="entry name" value="ABC_transporter-like_CS"/>
</dbReference>
<comment type="caution">
    <text evidence="6">The sequence shown here is derived from an EMBL/GenBank/DDBJ whole genome shotgun (WGS) entry which is preliminary data.</text>
</comment>
<dbReference type="SMART" id="SM00382">
    <property type="entry name" value="AAA"/>
    <property type="match status" value="1"/>
</dbReference>
<dbReference type="InterPro" id="IPR050086">
    <property type="entry name" value="MetN_ABC_transporter-like"/>
</dbReference>
<dbReference type="InterPro" id="IPR003593">
    <property type="entry name" value="AAA+_ATPase"/>
</dbReference>
<dbReference type="EMBL" id="JAFBCV010000005">
    <property type="protein sequence ID" value="MBM7838734.1"/>
    <property type="molecule type" value="Genomic_DNA"/>
</dbReference>
<evidence type="ECO:0000256" key="3">
    <source>
        <dbReference type="ARBA" id="ARBA00022741"/>
    </source>
</evidence>
<feature type="domain" description="ABC transporter" evidence="5">
    <location>
        <begin position="14"/>
        <end position="248"/>
    </location>
</feature>
<name>A0ABS2SW90_9BACI</name>
<keyword evidence="4 6" id="KW-0067">ATP-binding</keyword>
<dbReference type="Proteomes" id="UP001179280">
    <property type="component" value="Unassembled WGS sequence"/>
</dbReference>
<dbReference type="SUPFAM" id="SSF52540">
    <property type="entry name" value="P-loop containing nucleoside triphosphate hydrolases"/>
    <property type="match status" value="1"/>
</dbReference>
<dbReference type="CDD" id="cd03262">
    <property type="entry name" value="ABC_HisP_GlnQ"/>
    <property type="match status" value="1"/>
</dbReference>
<evidence type="ECO:0000313" key="6">
    <source>
        <dbReference type="EMBL" id="MBM7838734.1"/>
    </source>
</evidence>